<dbReference type="PROSITE" id="PS50023">
    <property type="entry name" value="LIM_DOMAIN_2"/>
    <property type="match status" value="1"/>
</dbReference>
<dbReference type="Pfam" id="PF00412">
    <property type="entry name" value="LIM"/>
    <property type="match status" value="2"/>
</dbReference>
<dbReference type="PANTHER" id="PTHR24205:SF4">
    <property type="entry name" value="PROTEIN ESPINAS"/>
    <property type="match status" value="1"/>
</dbReference>
<evidence type="ECO:0000256" key="3">
    <source>
        <dbReference type="ARBA" id="ARBA00022833"/>
    </source>
</evidence>
<feature type="domain" description="LIM zinc-binding" evidence="7">
    <location>
        <begin position="62"/>
        <end position="142"/>
    </location>
</feature>
<evidence type="ECO:0000256" key="1">
    <source>
        <dbReference type="ARBA" id="ARBA00022723"/>
    </source>
</evidence>
<keyword evidence="9" id="KW-1185">Reference proteome</keyword>
<keyword evidence="3 5" id="KW-0862">Zinc</keyword>
<dbReference type="PANTHER" id="PTHR24205">
    <property type="entry name" value="FOUR AND A HALF LIM DOMAINS PROTEIN"/>
    <property type="match status" value="1"/>
</dbReference>
<dbReference type="GO" id="GO:0030018">
    <property type="term" value="C:Z disc"/>
    <property type="evidence" value="ECO:0007669"/>
    <property type="project" value="TreeGrafter"/>
</dbReference>
<dbReference type="InterPro" id="IPR001781">
    <property type="entry name" value="Znf_LIM"/>
</dbReference>
<dbReference type="GO" id="GO:0046872">
    <property type="term" value="F:metal ion binding"/>
    <property type="evidence" value="ECO:0007669"/>
    <property type="project" value="UniProtKB-KW"/>
</dbReference>
<evidence type="ECO:0000313" key="9">
    <source>
        <dbReference type="Proteomes" id="UP000288716"/>
    </source>
</evidence>
<dbReference type="OrthoDB" id="274660at2759"/>
<dbReference type="AlphaFoldDB" id="A0A443SH22"/>
<dbReference type="EMBL" id="NCKV01002479">
    <property type="protein sequence ID" value="RWS26782.1"/>
    <property type="molecule type" value="Genomic_DNA"/>
</dbReference>
<accession>A0A443SH22</accession>
<keyword evidence="6" id="KW-0732">Signal</keyword>
<evidence type="ECO:0000313" key="8">
    <source>
        <dbReference type="EMBL" id="RWS26782.1"/>
    </source>
</evidence>
<protein>
    <submittedName>
        <fullName evidence="8">LIM domain-containing protein-like protein</fullName>
    </submittedName>
</protein>
<keyword evidence="4 5" id="KW-0440">LIM domain</keyword>
<dbReference type="GO" id="GO:0005634">
    <property type="term" value="C:nucleus"/>
    <property type="evidence" value="ECO:0007669"/>
    <property type="project" value="TreeGrafter"/>
</dbReference>
<feature type="chain" id="PRO_5019416555" evidence="6">
    <location>
        <begin position="20"/>
        <end position="158"/>
    </location>
</feature>
<sequence>MNIIIIDLILIFSGEYTKAMNKDWHTQHFCCWQCDETLTGQRYVLREEHPYCVRCYESMFANICEECNKAVGIDAKFSTSLSTLSINKNAPNFNYDLSYKDKHWHEDCFVCNKCKVSLVDQPFGSKAERVFCGSCYDSAFASRCDACVQPFKAGQLNM</sequence>
<gene>
    <name evidence="8" type="ORF">B4U80_06717</name>
</gene>
<dbReference type="Gene3D" id="2.10.110.10">
    <property type="entry name" value="Cysteine Rich Protein"/>
    <property type="match status" value="2"/>
</dbReference>
<keyword evidence="1 5" id="KW-0479">Metal-binding</keyword>
<dbReference type="Proteomes" id="UP000288716">
    <property type="component" value="Unassembled WGS sequence"/>
</dbReference>
<dbReference type="FunFam" id="2.10.110.10:FF:000005">
    <property type="entry name" value="Testin isoform 1"/>
    <property type="match status" value="1"/>
</dbReference>
<proteinExistence type="predicted"/>
<dbReference type="STRING" id="299467.A0A443SH22"/>
<reference evidence="8 9" key="1">
    <citation type="journal article" date="2018" name="Gigascience">
        <title>Genomes of trombidid mites reveal novel predicted allergens and laterally-transferred genes associated with secondary metabolism.</title>
        <authorList>
            <person name="Dong X."/>
            <person name="Chaisiri K."/>
            <person name="Xia D."/>
            <person name="Armstrong S.D."/>
            <person name="Fang Y."/>
            <person name="Donnelly M.J."/>
            <person name="Kadowaki T."/>
            <person name="McGarry J.W."/>
            <person name="Darby A.C."/>
            <person name="Makepeace B.L."/>
        </authorList>
    </citation>
    <scope>NUCLEOTIDE SEQUENCE [LARGE SCALE GENOMIC DNA]</scope>
    <source>
        <strain evidence="8">UoL-UT</strain>
    </source>
</reference>
<evidence type="ECO:0000256" key="2">
    <source>
        <dbReference type="ARBA" id="ARBA00022737"/>
    </source>
</evidence>
<dbReference type="SUPFAM" id="SSF57716">
    <property type="entry name" value="Glucocorticoid receptor-like (DNA-binding domain)"/>
    <property type="match status" value="2"/>
</dbReference>
<dbReference type="SMART" id="SM00132">
    <property type="entry name" value="LIM"/>
    <property type="match status" value="2"/>
</dbReference>
<evidence type="ECO:0000256" key="6">
    <source>
        <dbReference type="SAM" id="SignalP"/>
    </source>
</evidence>
<comment type="caution">
    <text evidence="8">The sequence shown here is derived from an EMBL/GenBank/DDBJ whole genome shotgun (WGS) entry which is preliminary data.</text>
</comment>
<evidence type="ECO:0000259" key="7">
    <source>
        <dbReference type="PROSITE" id="PS50023"/>
    </source>
</evidence>
<dbReference type="GO" id="GO:0003712">
    <property type="term" value="F:transcription coregulator activity"/>
    <property type="evidence" value="ECO:0007669"/>
    <property type="project" value="TreeGrafter"/>
</dbReference>
<feature type="signal peptide" evidence="6">
    <location>
        <begin position="1"/>
        <end position="19"/>
    </location>
</feature>
<evidence type="ECO:0000256" key="5">
    <source>
        <dbReference type="PROSITE-ProRule" id="PRU00125"/>
    </source>
</evidence>
<dbReference type="VEuPathDB" id="VectorBase:LDEU005258"/>
<evidence type="ECO:0000256" key="4">
    <source>
        <dbReference type="ARBA" id="ARBA00023038"/>
    </source>
</evidence>
<organism evidence="8 9">
    <name type="scientific">Leptotrombidium deliense</name>
    <dbReference type="NCBI Taxonomy" id="299467"/>
    <lineage>
        <taxon>Eukaryota</taxon>
        <taxon>Metazoa</taxon>
        <taxon>Ecdysozoa</taxon>
        <taxon>Arthropoda</taxon>
        <taxon>Chelicerata</taxon>
        <taxon>Arachnida</taxon>
        <taxon>Acari</taxon>
        <taxon>Acariformes</taxon>
        <taxon>Trombidiformes</taxon>
        <taxon>Prostigmata</taxon>
        <taxon>Anystina</taxon>
        <taxon>Parasitengona</taxon>
        <taxon>Trombiculoidea</taxon>
        <taxon>Trombiculidae</taxon>
        <taxon>Leptotrombidium</taxon>
    </lineage>
</organism>
<name>A0A443SH22_9ACAR</name>
<keyword evidence="2" id="KW-0677">Repeat</keyword>